<evidence type="ECO:0008006" key="4">
    <source>
        <dbReference type="Google" id="ProtNLM"/>
    </source>
</evidence>
<protein>
    <recommendedName>
        <fullName evidence="4">Pore-forming protein</fullName>
    </recommendedName>
</protein>
<proteinExistence type="predicted"/>
<dbReference type="EMBL" id="JQBR01000001">
    <property type="protein sequence ID" value="KRN67637.1"/>
    <property type="molecule type" value="Genomic_DNA"/>
</dbReference>
<dbReference type="OrthoDB" id="2249688at2"/>
<comment type="caution">
    <text evidence="2">The sequence shown here is derived from an EMBL/GenBank/DDBJ whole genome shotgun (WGS) entry which is preliminary data.</text>
</comment>
<evidence type="ECO:0000313" key="2">
    <source>
        <dbReference type="EMBL" id="KRN67637.1"/>
    </source>
</evidence>
<reference evidence="2 3" key="1">
    <citation type="journal article" date="2015" name="Genome Announc.">
        <title>Expanding the biotechnology potential of lactobacilli through comparative genomics of 213 strains and associated genera.</title>
        <authorList>
            <person name="Sun Z."/>
            <person name="Harris H.M."/>
            <person name="McCann A."/>
            <person name="Guo C."/>
            <person name="Argimon S."/>
            <person name="Zhang W."/>
            <person name="Yang X."/>
            <person name="Jeffery I.B."/>
            <person name="Cooney J.C."/>
            <person name="Kagawa T.F."/>
            <person name="Liu W."/>
            <person name="Song Y."/>
            <person name="Salvetti E."/>
            <person name="Wrobel A."/>
            <person name="Rasinkangas P."/>
            <person name="Parkhill J."/>
            <person name="Rea M.C."/>
            <person name="O'Sullivan O."/>
            <person name="Ritari J."/>
            <person name="Douillard F.P."/>
            <person name="Paul Ross R."/>
            <person name="Yang R."/>
            <person name="Briner A.E."/>
            <person name="Felis G.E."/>
            <person name="de Vos W.M."/>
            <person name="Barrangou R."/>
            <person name="Klaenhammer T.R."/>
            <person name="Caufield P.W."/>
            <person name="Cui Y."/>
            <person name="Zhang H."/>
            <person name="O'Toole P.W."/>
        </authorList>
    </citation>
    <scope>NUCLEOTIDE SEQUENCE [LARGE SCALE GENOMIC DNA]</scope>
    <source>
        <strain evidence="2 3">DSM 17757</strain>
    </source>
</reference>
<evidence type="ECO:0000313" key="3">
    <source>
        <dbReference type="Proteomes" id="UP000051568"/>
    </source>
</evidence>
<sequence>MQPFKTNFYYQPALMASISSWTWTTLLLVMGVIFWLEVTHFNWIAAAFFVIFIMVVLVQFLTRTLEIQDGELVVNRALQKNWLLIPISDIKEVQTTKMGIKFIYNGTLHFFYLAKKDRQLVLQLLKTNHAEIVGD</sequence>
<dbReference type="PATRIC" id="fig|319652.3.peg.182"/>
<dbReference type="STRING" id="319652.IV80_GL000180"/>
<dbReference type="InterPro" id="IPR020215">
    <property type="entry name" value="EbsA-like"/>
</dbReference>
<feature type="transmembrane region" description="Helical" evidence="1">
    <location>
        <begin position="41"/>
        <end position="61"/>
    </location>
</feature>
<gene>
    <name evidence="2" type="ORF">IV80_GL000180</name>
</gene>
<feature type="transmembrane region" description="Helical" evidence="1">
    <location>
        <begin position="12"/>
        <end position="35"/>
    </location>
</feature>
<keyword evidence="3" id="KW-1185">Reference proteome</keyword>
<evidence type="ECO:0000256" key="1">
    <source>
        <dbReference type="SAM" id="Phobius"/>
    </source>
</evidence>
<name>A0A0R2IXA8_9LACO</name>
<accession>A0A0R2IXA8</accession>
<dbReference type="Proteomes" id="UP000051568">
    <property type="component" value="Unassembled WGS sequence"/>
</dbReference>
<keyword evidence="1" id="KW-0472">Membrane</keyword>
<organism evidence="2 3">
    <name type="scientific">Pediococcus cellicola</name>
    <dbReference type="NCBI Taxonomy" id="319652"/>
    <lineage>
        <taxon>Bacteria</taxon>
        <taxon>Bacillati</taxon>
        <taxon>Bacillota</taxon>
        <taxon>Bacilli</taxon>
        <taxon>Lactobacillales</taxon>
        <taxon>Lactobacillaceae</taxon>
        <taxon>Pediococcus</taxon>
    </lineage>
</organism>
<keyword evidence="1" id="KW-0812">Transmembrane</keyword>
<dbReference type="Pfam" id="PF17255">
    <property type="entry name" value="EbsA"/>
    <property type="match status" value="1"/>
</dbReference>
<keyword evidence="1" id="KW-1133">Transmembrane helix</keyword>
<dbReference type="RefSeq" id="WP_057748151.1">
    <property type="nucleotide sequence ID" value="NZ_BJVH01000001.1"/>
</dbReference>
<dbReference type="AlphaFoldDB" id="A0A0R2IXA8"/>